<keyword evidence="2" id="KW-1185">Reference proteome</keyword>
<dbReference type="EMBL" id="JBHUKY010000110">
    <property type="protein sequence ID" value="MFD2414693.1"/>
    <property type="molecule type" value="Genomic_DNA"/>
</dbReference>
<proteinExistence type="predicted"/>
<name>A0ABW5FI38_9BACL</name>
<sequence length="489" mass="51371">MKTTGNLGLKKPDGTDIVDITDLNGNMDILDTAVKAVQDHAADTVKHITAMERTAWNAKASTSVATTTVAGLMAGADKSKLDSVAQGANNYVHPSTHSPSVIVQDSSNRFVTDAEKTAWNGKANLSTTPQQTTADVTYYVRTDGNDGNTGLGNTAGGAFRTIQKAISMIPKMVNHTATISVAAGTYTEALVLEGFISTDVLYLTATGVVNIKSMEILNCHGQFIVNGFTANTTTAIGAFRVSASRRVVFISCIVTTSAAQAGVYISASDVFVENCIISNRAIAVGALAESIVYATGNTGVNNAASYLSGYASYFGYTGSGPAGAMVAQDSGMLVPGSGVLNPWGDNTKTSRPIGEMHHENVSTSQVVPAMTWTKILFTANINNNKSIADVPNSRFVIPEPGFYSIEARVGAVAGANSLTREILAVHVDGVQNSWIAEQFHGGKGDIQISGSGLYDLYAGQIIELFIYSDVSCSIYTADKTTHFAIVRLA</sequence>
<dbReference type="SUPFAM" id="SSF51126">
    <property type="entry name" value="Pectin lyase-like"/>
    <property type="match status" value="1"/>
</dbReference>
<dbReference type="InterPro" id="IPR012334">
    <property type="entry name" value="Pectin_lyas_fold"/>
</dbReference>
<comment type="caution">
    <text evidence="1">The sequence shown here is derived from an EMBL/GenBank/DDBJ whole genome shotgun (WGS) entry which is preliminary data.</text>
</comment>
<organism evidence="1 2">
    <name type="scientific">Paenibacillus rhizoplanae</name>
    <dbReference type="NCBI Taxonomy" id="1917181"/>
    <lineage>
        <taxon>Bacteria</taxon>
        <taxon>Bacillati</taxon>
        <taxon>Bacillota</taxon>
        <taxon>Bacilli</taxon>
        <taxon>Bacillales</taxon>
        <taxon>Paenibacillaceae</taxon>
        <taxon>Paenibacillus</taxon>
    </lineage>
</organism>
<accession>A0ABW5FI38</accession>
<dbReference type="Gene3D" id="2.160.20.10">
    <property type="entry name" value="Single-stranded right-handed beta-helix, Pectin lyase-like"/>
    <property type="match status" value="1"/>
</dbReference>
<dbReference type="SUPFAM" id="SSF49842">
    <property type="entry name" value="TNF-like"/>
    <property type="match status" value="1"/>
</dbReference>
<protein>
    <recommendedName>
        <fullName evidence="3">C1q domain-containing protein</fullName>
    </recommendedName>
</protein>
<dbReference type="Gene3D" id="2.60.120.40">
    <property type="match status" value="1"/>
</dbReference>
<dbReference type="InterPro" id="IPR008983">
    <property type="entry name" value="Tumour_necrosis_fac-like_dom"/>
</dbReference>
<evidence type="ECO:0000313" key="2">
    <source>
        <dbReference type="Proteomes" id="UP001597448"/>
    </source>
</evidence>
<dbReference type="RefSeq" id="WP_209991749.1">
    <property type="nucleotide sequence ID" value="NZ_JBHUKY010000110.1"/>
</dbReference>
<evidence type="ECO:0000313" key="1">
    <source>
        <dbReference type="EMBL" id="MFD2414693.1"/>
    </source>
</evidence>
<dbReference type="Proteomes" id="UP001597448">
    <property type="component" value="Unassembled WGS sequence"/>
</dbReference>
<evidence type="ECO:0008006" key="3">
    <source>
        <dbReference type="Google" id="ProtNLM"/>
    </source>
</evidence>
<dbReference type="InterPro" id="IPR011050">
    <property type="entry name" value="Pectin_lyase_fold/virulence"/>
</dbReference>
<reference evidence="2" key="1">
    <citation type="journal article" date="2019" name="Int. J. Syst. Evol. Microbiol.">
        <title>The Global Catalogue of Microorganisms (GCM) 10K type strain sequencing project: providing services to taxonomists for standard genome sequencing and annotation.</title>
        <authorList>
            <consortium name="The Broad Institute Genomics Platform"/>
            <consortium name="The Broad Institute Genome Sequencing Center for Infectious Disease"/>
            <person name="Wu L."/>
            <person name="Ma J."/>
        </authorList>
    </citation>
    <scope>NUCLEOTIDE SEQUENCE [LARGE SCALE GENOMIC DNA]</scope>
    <source>
        <strain evidence="2">CCM 8725</strain>
    </source>
</reference>
<gene>
    <name evidence="1" type="ORF">ACFSX3_33130</name>
</gene>